<evidence type="ECO:0000256" key="5">
    <source>
        <dbReference type="ARBA" id="ARBA00022801"/>
    </source>
</evidence>
<dbReference type="OrthoDB" id="1744952at2759"/>
<dbReference type="FunFam" id="2.20.28.10:FF:000003">
    <property type="entry name" value="DNA helicase"/>
    <property type="match status" value="1"/>
</dbReference>
<dbReference type="Pfam" id="PF14551">
    <property type="entry name" value="MCM_N"/>
    <property type="match status" value="1"/>
</dbReference>
<dbReference type="Gene3D" id="3.40.50.300">
    <property type="entry name" value="P-loop containing nucleotide triphosphate hydrolases"/>
    <property type="match status" value="1"/>
</dbReference>
<evidence type="ECO:0000256" key="3">
    <source>
        <dbReference type="ARBA" id="ARBA00022705"/>
    </source>
</evidence>
<dbReference type="GO" id="GO:0000727">
    <property type="term" value="P:double-strand break repair via break-induced replication"/>
    <property type="evidence" value="ECO:0007669"/>
    <property type="project" value="TreeGrafter"/>
</dbReference>
<dbReference type="EMBL" id="FN653025">
    <property type="protein sequence ID" value="CBY18463.1"/>
    <property type="molecule type" value="Genomic_DNA"/>
</dbReference>
<keyword evidence="8 11" id="KW-0238">DNA-binding</keyword>
<comment type="catalytic activity">
    <reaction evidence="12">
        <text>ATP + H2O = ADP + phosphate + H(+)</text>
        <dbReference type="Rhea" id="RHEA:13065"/>
        <dbReference type="ChEBI" id="CHEBI:15377"/>
        <dbReference type="ChEBI" id="CHEBI:15378"/>
        <dbReference type="ChEBI" id="CHEBI:30616"/>
        <dbReference type="ChEBI" id="CHEBI:43474"/>
        <dbReference type="ChEBI" id="CHEBI:456216"/>
        <dbReference type="EC" id="3.6.4.12"/>
    </reaction>
</comment>
<proteinExistence type="inferred from homology"/>
<dbReference type="FunFam" id="3.40.50.300:FF:000115">
    <property type="entry name" value="DNA helicase"/>
    <property type="match status" value="1"/>
</dbReference>
<dbReference type="PRINTS" id="PR01657">
    <property type="entry name" value="MCMFAMILY"/>
</dbReference>
<dbReference type="Gene3D" id="1.20.58.870">
    <property type="match status" value="1"/>
</dbReference>
<keyword evidence="16" id="KW-1185">Reference proteome</keyword>
<evidence type="ECO:0000256" key="9">
    <source>
        <dbReference type="ARBA" id="ARBA00023242"/>
    </source>
</evidence>
<feature type="domain" description="MCM C-terminal AAA(+) ATPase" evidence="14">
    <location>
        <begin position="317"/>
        <end position="523"/>
    </location>
</feature>
<dbReference type="InterPro" id="IPR003593">
    <property type="entry name" value="AAA+_ATPase"/>
</dbReference>
<evidence type="ECO:0000256" key="8">
    <source>
        <dbReference type="ARBA" id="ARBA00023125"/>
    </source>
</evidence>
<dbReference type="InterPro" id="IPR001208">
    <property type="entry name" value="MCM_dom"/>
</dbReference>
<evidence type="ECO:0000256" key="11">
    <source>
        <dbReference type="RuleBase" id="RU004070"/>
    </source>
</evidence>
<dbReference type="SMART" id="SM00350">
    <property type="entry name" value="MCM"/>
    <property type="match status" value="1"/>
</dbReference>
<protein>
    <recommendedName>
        <fullName evidence="12">DNA replication licensing factor MCM6</fullName>
        <ecNumber evidence="12">3.6.4.12</ecNumber>
    </recommendedName>
</protein>
<evidence type="ECO:0000256" key="7">
    <source>
        <dbReference type="ARBA" id="ARBA00022840"/>
    </source>
</evidence>
<dbReference type="InterPro" id="IPR041024">
    <property type="entry name" value="Mcm6_C"/>
</dbReference>
<dbReference type="InterPro" id="IPR012340">
    <property type="entry name" value="NA-bd_OB-fold"/>
</dbReference>
<dbReference type="Gene3D" id="2.20.28.10">
    <property type="match status" value="1"/>
</dbReference>
<dbReference type="InterPro" id="IPR008049">
    <property type="entry name" value="MCM6"/>
</dbReference>
<dbReference type="GO" id="GO:1990518">
    <property type="term" value="F:single-stranded 3'-5' DNA helicase activity"/>
    <property type="evidence" value="ECO:0007669"/>
    <property type="project" value="TreeGrafter"/>
</dbReference>
<dbReference type="Proteomes" id="UP000001307">
    <property type="component" value="Unassembled WGS sequence"/>
</dbReference>
<dbReference type="GO" id="GO:1902969">
    <property type="term" value="P:mitotic DNA replication"/>
    <property type="evidence" value="ECO:0007669"/>
    <property type="project" value="TreeGrafter"/>
</dbReference>
<dbReference type="Pfam" id="PF18263">
    <property type="entry name" value="WHD_MCM6"/>
    <property type="match status" value="1"/>
</dbReference>
<dbReference type="SUPFAM" id="SSF52540">
    <property type="entry name" value="P-loop containing nucleoside triphosphate hydrolases"/>
    <property type="match status" value="1"/>
</dbReference>
<dbReference type="GO" id="GO:0016887">
    <property type="term" value="F:ATP hydrolysis activity"/>
    <property type="evidence" value="ECO:0007669"/>
    <property type="project" value="RHEA"/>
</dbReference>
<evidence type="ECO:0000256" key="4">
    <source>
        <dbReference type="ARBA" id="ARBA00022741"/>
    </source>
</evidence>
<evidence type="ECO:0000256" key="13">
    <source>
        <dbReference type="SAM" id="MobiDB-lite"/>
    </source>
</evidence>
<dbReference type="SMART" id="SM00382">
    <property type="entry name" value="AAA"/>
    <property type="match status" value="1"/>
</dbReference>
<dbReference type="PANTHER" id="PTHR11630:SF43">
    <property type="entry name" value="DNA REPLICATION LICENSING FACTOR MCM6"/>
    <property type="match status" value="1"/>
</dbReference>
<sequence>MEIDGGFGRQAINQKRDDAADRVQKVFQEFLHDYTDDDGVEGEEYYKYKDLAADMISPEKHTFEIDIKDIMKWSQPIADRIKEDFYRLYPYLCKAVKNFCIDSFSDFNKKKDLFVAFTSVEDECTIRSLQTDKIGTLLRIKGQVVRTHPVHPELIQGCFICNDCSMKCPAIEQQFKYEQPQVCINQNCGNRSRFTLDTHTSKFCDFQKVRIQETPNELPRGAVPRTFEVIIRGDAVEVSQPGDLDARRNRGGGDNAEGVTGLKELGVRDLNYRLVFLAYHVVGSGGREQQDSPEDARMKMSQDDWTLVTRMSSDPKIYSNLCDSIFPHVHGSEEIKKGLVLMLAGGVAKQTAEGTSLRGDINVAIIGDPSLGKSQFLRNISELMPRSVYTSGKASTAAGLTAAVVKDDETGESVIEAGALMLADGGICCIDEFDKMDVKDQVAIHEAMEQQTISICKAGVKATLNSRTSVLAAANPIGGRYDRTKSLRQNISLSAPIMSRFDLFFILVDELNEITDYAVANKIVGMHANQAATAAIRPYSVEDVLRYLVFCKVFKPKMSKDASEFVVQEYKAMREKDAQGSARSAWRITVRQLESLVRLSEACARLHCQEVIEPKHVQEGARLLKKSIIRVEIPDINLGMGPDAPQEADEMGEDNEGQKEDAITISWEEYQRLANLFVHKVRKEEEIAETEGEEGGLTKAKLLDWYLGTVAEDFDDDSSFYKYDAMARRVLERLIHGDNILIELKDIEGNDESSILVVHPNYNPEDTVSGKQLPGSPTKASKVEAME</sequence>
<dbReference type="AlphaFoldDB" id="E4X594"/>
<dbReference type="GO" id="GO:0005634">
    <property type="term" value="C:nucleus"/>
    <property type="evidence" value="ECO:0007669"/>
    <property type="project" value="UniProtKB-SubCell"/>
</dbReference>
<accession>E4X594</accession>
<dbReference type="PANTHER" id="PTHR11630">
    <property type="entry name" value="DNA REPLICATION LICENSING FACTOR MCM FAMILY MEMBER"/>
    <property type="match status" value="1"/>
</dbReference>
<dbReference type="InterPro" id="IPR041562">
    <property type="entry name" value="MCM_lid"/>
</dbReference>
<dbReference type="InterPro" id="IPR027925">
    <property type="entry name" value="MCM_N"/>
</dbReference>
<dbReference type="InterPro" id="IPR031327">
    <property type="entry name" value="MCM"/>
</dbReference>
<comment type="subunit">
    <text evidence="12">Component of the MCM2-7 complex.</text>
</comment>
<evidence type="ECO:0000256" key="2">
    <source>
        <dbReference type="ARBA" id="ARBA00008010"/>
    </source>
</evidence>
<comment type="subcellular location">
    <subcellularLocation>
        <location evidence="1 12">Nucleus</location>
    </subcellularLocation>
</comment>
<dbReference type="Pfam" id="PF17855">
    <property type="entry name" value="MCM_lid"/>
    <property type="match status" value="1"/>
</dbReference>
<keyword evidence="4 11" id="KW-0547">Nucleotide-binding</keyword>
<keyword evidence="3 12" id="KW-0235">DNA replication</keyword>
<dbReference type="EC" id="3.6.4.12" evidence="12"/>
<dbReference type="PROSITE" id="PS00847">
    <property type="entry name" value="MCM_1"/>
    <property type="match status" value="1"/>
</dbReference>
<dbReference type="GO" id="GO:0042555">
    <property type="term" value="C:MCM complex"/>
    <property type="evidence" value="ECO:0007669"/>
    <property type="project" value="UniProtKB-UniRule"/>
</dbReference>
<dbReference type="InterPro" id="IPR033762">
    <property type="entry name" value="MCM_OB"/>
</dbReference>
<dbReference type="Pfam" id="PF17207">
    <property type="entry name" value="MCM_OB"/>
    <property type="match status" value="1"/>
</dbReference>
<evidence type="ECO:0000259" key="14">
    <source>
        <dbReference type="PROSITE" id="PS50051"/>
    </source>
</evidence>
<keyword evidence="9" id="KW-0539">Nucleus</keyword>
<gene>
    <name evidence="15" type="ORF">GSOID_T00002326001</name>
</gene>
<organism evidence="15">
    <name type="scientific">Oikopleura dioica</name>
    <name type="common">Tunicate</name>
    <dbReference type="NCBI Taxonomy" id="34765"/>
    <lineage>
        <taxon>Eukaryota</taxon>
        <taxon>Metazoa</taxon>
        <taxon>Chordata</taxon>
        <taxon>Tunicata</taxon>
        <taxon>Appendicularia</taxon>
        <taxon>Copelata</taxon>
        <taxon>Oikopleuridae</taxon>
        <taxon>Oikopleura</taxon>
    </lineage>
</organism>
<keyword evidence="6 12" id="KW-0347">Helicase</keyword>
<feature type="region of interest" description="Disordered" evidence="13">
    <location>
        <begin position="761"/>
        <end position="787"/>
    </location>
</feature>
<dbReference type="CDD" id="cd17757">
    <property type="entry name" value="MCM6"/>
    <property type="match status" value="1"/>
</dbReference>
<dbReference type="Pfam" id="PF00493">
    <property type="entry name" value="MCM"/>
    <property type="match status" value="1"/>
</dbReference>
<keyword evidence="7 11" id="KW-0067">ATP-binding</keyword>
<evidence type="ECO:0000256" key="12">
    <source>
        <dbReference type="RuleBase" id="RU368064"/>
    </source>
</evidence>
<keyword evidence="5 12" id="KW-0378">Hydrolase</keyword>
<dbReference type="InterPro" id="IPR027417">
    <property type="entry name" value="P-loop_NTPase"/>
</dbReference>
<dbReference type="GO" id="GO:0005524">
    <property type="term" value="F:ATP binding"/>
    <property type="evidence" value="ECO:0007669"/>
    <property type="project" value="UniProtKB-UniRule"/>
</dbReference>
<comment type="similarity">
    <text evidence="2 11">Belongs to the MCM family.</text>
</comment>
<evidence type="ECO:0000256" key="1">
    <source>
        <dbReference type="ARBA" id="ARBA00004123"/>
    </source>
</evidence>
<dbReference type="FunCoup" id="E4X594">
    <property type="interactions" value="455"/>
</dbReference>
<dbReference type="InterPro" id="IPR018525">
    <property type="entry name" value="MCM_CS"/>
</dbReference>
<name>E4X594_OIKDI</name>
<dbReference type="InParanoid" id="E4X594"/>
<keyword evidence="10 12" id="KW-0131">Cell cycle</keyword>
<evidence type="ECO:0000313" key="15">
    <source>
        <dbReference type="EMBL" id="CBY18463.1"/>
    </source>
</evidence>
<dbReference type="Gene3D" id="3.30.1640.10">
    <property type="entry name" value="mini-chromosome maintenance (MCM) complex, chain A, domain 1"/>
    <property type="match status" value="1"/>
</dbReference>
<dbReference type="GO" id="GO:0003697">
    <property type="term" value="F:single-stranded DNA binding"/>
    <property type="evidence" value="ECO:0007669"/>
    <property type="project" value="TreeGrafter"/>
</dbReference>
<dbReference type="PRINTS" id="PR01662">
    <property type="entry name" value="MCMPROTEIN6"/>
</dbReference>
<evidence type="ECO:0000313" key="16">
    <source>
        <dbReference type="Proteomes" id="UP000001307"/>
    </source>
</evidence>
<dbReference type="PROSITE" id="PS50051">
    <property type="entry name" value="MCM_2"/>
    <property type="match status" value="1"/>
</dbReference>
<comment type="function">
    <text evidence="12">Acts as component of the MCM2-7 complex (MCM complex) which is the replicative helicase essential for 'once per cell cycle' DNA replication initiation and elongation in eukaryotic cells. The active ATPase sites in the MCM2-7 ring are formed through the interaction surfaces of two neighboring subunits such that a critical structure of a conserved arginine finger motif is provided in trans relative to the ATP-binding site of the Walker A box of the adjacent subunit. The six ATPase active sites, however, are likely to contribute differentially to the complex helicase activity.</text>
</comment>
<dbReference type="SUPFAM" id="SSF50249">
    <property type="entry name" value="Nucleic acid-binding proteins"/>
    <property type="match status" value="1"/>
</dbReference>
<reference evidence="15" key="1">
    <citation type="journal article" date="2010" name="Science">
        <title>Plasticity of animal genome architecture unmasked by rapid evolution of a pelagic tunicate.</title>
        <authorList>
            <person name="Denoeud F."/>
            <person name="Henriet S."/>
            <person name="Mungpakdee S."/>
            <person name="Aury J.M."/>
            <person name="Da Silva C."/>
            <person name="Brinkmann H."/>
            <person name="Mikhaleva J."/>
            <person name="Olsen L.C."/>
            <person name="Jubin C."/>
            <person name="Canestro C."/>
            <person name="Bouquet J.M."/>
            <person name="Danks G."/>
            <person name="Poulain J."/>
            <person name="Campsteijn C."/>
            <person name="Adamski M."/>
            <person name="Cross I."/>
            <person name="Yadetie F."/>
            <person name="Muffato M."/>
            <person name="Louis A."/>
            <person name="Butcher S."/>
            <person name="Tsagkogeorga G."/>
            <person name="Konrad A."/>
            <person name="Singh S."/>
            <person name="Jensen M.F."/>
            <person name="Cong E.H."/>
            <person name="Eikeseth-Otteraa H."/>
            <person name="Noel B."/>
            <person name="Anthouard V."/>
            <person name="Porcel B.M."/>
            <person name="Kachouri-Lafond R."/>
            <person name="Nishino A."/>
            <person name="Ugolini M."/>
            <person name="Chourrout P."/>
            <person name="Nishida H."/>
            <person name="Aasland R."/>
            <person name="Huzurbazar S."/>
            <person name="Westhof E."/>
            <person name="Delsuc F."/>
            <person name="Lehrach H."/>
            <person name="Reinhardt R."/>
            <person name="Weissenbach J."/>
            <person name="Roy S.W."/>
            <person name="Artiguenave F."/>
            <person name="Postlethwait J.H."/>
            <person name="Manak J.R."/>
            <person name="Thompson E.M."/>
            <person name="Jaillon O."/>
            <person name="Du Pasquier L."/>
            <person name="Boudinot P."/>
            <person name="Liberles D.A."/>
            <person name="Volff J.N."/>
            <person name="Philippe H."/>
            <person name="Lenhard B."/>
            <person name="Roest Crollius H."/>
            <person name="Wincker P."/>
            <person name="Chourrout D."/>
        </authorList>
    </citation>
    <scope>NUCLEOTIDE SEQUENCE [LARGE SCALE GENOMIC DNA]</scope>
</reference>
<dbReference type="GO" id="GO:0006270">
    <property type="term" value="P:DNA replication initiation"/>
    <property type="evidence" value="ECO:0007669"/>
    <property type="project" value="UniProtKB-UniRule"/>
</dbReference>
<evidence type="ECO:0000256" key="6">
    <source>
        <dbReference type="ARBA" id="ARBA00022806"/>
    </source>
</evidence>
<dbReference type="Gene3D" id="2.40.50.140">
    <property type="entry name" value="Nucleic acid-binding proteins"/>
    <property type="match status" value="1"/>
</dbReference>
<evidence type="ECO:0000256" key="10">
    <source>
        <dbReference type="ARBA" id="ARBA00023306"/>
    </source>
</evidence>